<reference evidence="1 2" key="1">
    <citation type="submission" date="2023-06" db="EMBL/GenBank/DDBJ databases">
        <authorList>
            <person name="Oyuntsetseg B."/>
            <person name="Kim S.B."/>
        </authorList>
    </citation>
    <scope>NUCLEOTIDE SEQUENCE [LARGE SCALE GENOMIC DNA]</scope>
    <source>
        <strain evidence="1 2">2-2</strain>
    </source>
</reference>
<accession>A0ABY8XUN3</accession>
<gene>
    <name evidence="1" type="ORF">QP939_12115</name>
</gene>
<evidence type="ECO:0000313" key="2">
    <source>
        <dbReference type="Proteomes" id="UP001227101"/>
    </source>
</evidence>
<protein>
    <submittedName>
        <fullName evidence="1">Uncharacterized protein</fullName>
    </submittedName>
</protein>
<dbReference type="RefSeq" id="WP_285456841.1">
    <property type="nucleotide sequence ID" value="NZ_CP127173.1"/>
</dbReference>
<keyword evidence="2" id="KW-1185">Reference proteome</keyword>
<name>A0ABY8XUN3_9PSEU</name>
<evidence type="ECO:0000313" key="1">
    <source>
        <dbReference type="EMBL" id="WIV59308.1"/>
    </source>
</evidence>
<dbReference type="Proteomes" id="UP001227101">
    <property type="component" value="Chromosome"/>
</dbReference>
<sequence>MDSRCKHDLPEGQCADCLPPPPGVRPHGYRTRGGSAYHNDPTCDWLRRGQRFAAARGRETHEAVPVAWASVRPGTLEPCEYCCDPAWSARRLPAVAPASAPKPCLVRDGDQWYPGHLSWEAAPREDGLWWAKVRYRRDGQELTAVRNQHAVRPRE</sequence>
<dbReference type="EMBL" id="CP127173">
    <property type="protein sequence ID" value="WIV59308.1"/>
    <property type="molecule type" value="Genomic_DNA"/>
</dbReference>
<proteinExistence type="predicted"/>
<organism evidence="1 2">
    <name type="scientific">Amycolatopsis nalaikhensis</name>
    <dbReference type="NCBI Taxonomy" id="715472"/>
    <lineage>
        <taxon>Bacteria</taxon>
        <taxon>Bacillati</taxon>
        <taxon>Actinomycetota</taxon>
        <taxon>Actinomycetes</taxon>
        <taxon>Pseudonocardiales</taxon>
        <taxon>Pseudonocardiaceae</taxon>
        <taxon>Amycolatopsis</taxon>
    </lineage>
</organism>